<accession>A0A1I3J7U1</accession>
<dbReference type="RefSeq" id="WP_089817558.1">
    <property type="nucleotide sequence ID" value="NZ_FORQ01000001.1"/>
</dbReference>
<keyword evidence="2" id="KW-1185">Reference proteome</keyword>
<reference evidence="2" key="1">
    <citation type="submission" date="2016-10" db="EMBL/GenBank/DDBJ databases">
        <authorList>
            <person name="Varghese N."/>
            <person name="Submissions S."/>
        </authorList>
    </citation>
    <scope>NUCLEOTIDE SEQUENCE [LARGE SCALE GENOMIC DNA]</scope>
    <source>
        <strain evidence="2">DSM 22251</strain>
    </source>
</reference>
<evidence type="ECO:0008006" key="3">
    <source>
        <dbReference type="Google" id="ProtNLM"/>
    </source>
</evidence>
<sequence>MSEKIYIQIKLFLLLFLLTPFWGYSQEKPKVRFVVEKGKFLFDQKSYKIYKKQSEDFLESERKTDSILKANPNIFVTVIDDRTIDFPRFDSATAVFKNKILENIKLDEKKLGLNTMSIFIDKAGKARKFRCLKSSDRKICNQIKKLIFTEDFNKWSPANYYGIVVNFDFVFSIIVDYNSLKYDLKNKWSRGSNLQKFQSRNSHYR</sequence>
<gene>
    <name evidence="1" type="ORF">SAMN05421638_0009</name>
</gene>
<organism evidence="1 2">
    <name type="scientific">Kaistella treverensis</name>
    <dbReference type="NCBI Taxonomy" id="631455"/>
    <lineage>
        <taxon>Bacteria</taxon>
        <taxon>Pseudomonadati</taxon>
        <taxon>Bacteroidota</taxon>
        <taxon>Flavobacteriia</taxon>
        <taxon>Flavobacteriales</taxon>
        <taxon>Weeksellaceae</taxon>
        <taxon>Chryseobacterium group</taxon>
        <taxon>Kaistella</taxon>
    </lineage>
</organism>
<dbReference type="EMBL" id="FORQ01000001">
    <property type="protein sequence ID" value="SFI56332.1"/>
    <property type="molecule type" value="Genomic_DNA"/>
</dbReference>
<evidence type="ECO:0000313" key="1">
    <source>
        <dbReference type="EMBL" id="SFI56332.1"/>
    </source>
</evidence>
<proteinExistence type="predicted"/>
<dbReference type="Proteomes" id="UP000242560">
    <property type="component" value="Unassembled WGS sequence"/>
</dbReference>
<dbReference type="AlphaFoldDB" id="A0A1I3J7U1"/>
<protein>
    <recommendedName>
        <fullName evidence="3">TonB C-terminal domain-containing protein</fullName>
    </recommendedName>
</protein>
<evidence type="ECO:0000313" key="2">
    <source>
        <dbReference type="Proteomes" id="UP000242560"/>
    </source>
</evidence>
<name>A0A1I3J7U1_9FLAO</name>